<dbReference type="KEGG" id="schf:IPT68_27455"/>
<sequence length="90" mass="9155">MGVFARLFRRSKTTEEASTTEARAGRPPAGSEADGTAEAKESGETSAGAGTEPAPAKESERGDASEAVEIPQQQSPGTAADSEADESART</sequence>
<gene>
    <name evidence="2" type="ORF">IPT68_27455</name>
</gene>
<evidence type="ECO:0000313" key="3">
    <source>
        <dbReference type="Proteomes" id="UP000594008"/>
    </source>
</evidence>
<dbReference type="AlphaFoldDB" id="A0A7M2T431"/>
<proteinExistence type="predicted"/>
<dbReference type="EMBL" id="CP063374">
    <property type="protein sequence ID" value="QOV43437.1"/>
    <property type="molecule type" value="Genomic_DNA"/>
</dbReference>
<accession>A0A7M2T431</accession>
<organism evidence="2 3">
    <name type="scientific">Streptomyces chromofuscus</name>
    <dbReference type="NCBI Taxonomy" id="42881"/>
    <lineage>
        <taxon>Bacteria</taxon>
        <taxon>Bacillati</taxon>
        <taxon>Actinomycetota</taxon>
        <taxon>Actinomycetes</taxon>
        <taxon>Kitasatosporales</taxon>
        <taxon>Streptomycetaceae</taxon>
        <taxon>Streptomyces</taxon>
    </lineage>
</organism>
<feature type="compositionally biased region" description="Basic and acidic residues" evidence="1">
    <location>
        <begin position="55"/>
        <end position="64"/>
    </location>
</feature>
<name>A0A7M2T431_STRCW</name>
<evidence type="ECO:0000256" key="1">
    <source>
        <dbReference type="SAM" id="MobiDB-lite"/>
    </source>
</evidence>
<dbReference type="Proteomes" id="UP000594008">
    <property type="component" value="Chromosome"/>
</dbReference>
<keyword evidence="3" id="KW-1185">Reference proteome</keyword>
<evidence type="ECO:0008006" key="4">
    <source>
        <dbReference type="Google" id="ProtNLM"/>
    </source>
</evidence>
<protein>
    <recommendedName>
        <fullName evidence="4">Gliding motility protein</fullName>
    </recommendedName>
</protein>
<feature type="region of interest" description="Disordered" evidence="1">
    <location>
        <begin position="1"/>
        <end position="90"/>
    </location>
</feature>
<evidence type="ECO:0000313" key="2">
    <source>
        <dbReference type="EMBL" id="QOV43437.1"/>
    </source>
</evidence>
<reference evidence="2 3" key="1">
    <citation type="submission" date="2020-10" db="EMBL/GenBank/DDBJ databases">
        <title>Streptomyces chromofuscus complate genome analysis.</title>
        <authorList>
            <person name="Anwar N."/>
        </authorList>
    </citation>
    <scope>NUCLEOTIDE SEQUENCE [LARGE SCALE GENOMIC DNA]</scope>
    <source>
        <strain evidence="2 3">DSM 40273</strain>
    </source>
</reference>
<dbReference type="RefSeq" id="WP_189698533.1">
    <property type="nucleotide sequence ID" value="NZ_BMTA01000009.1"/>
</dbReference>